<name>A0A2W4EPE4_9HYPH</name>
<evidence type="ECO:0000256" key="13">
    <source>
        <dbReference type="ARBA" id="ARBA00023136"/>
    </source>
</evidence>
<keyword evidence="11 19" id="KW-0460">Magnesium</keyword>
<keyword evidence="21" id="KW-1185">Reference proteome</keyword>
<comment type="function">
    <text evidence="14 19">Joins adenosylcobinamide-GDP and alpha-ribazole to generate adenosylcobalamin (Ado-cobalamin). Also synthesizes adenosylcobalamin 5'-phosphate from adenosylcobinamide-GDP and alpha-ribazole 5'-phosphate.</text>
</comment>
<evidence type="ECO:0000256" key="15">
    <source>
        <dbReference type="ARBA" id="ARBA00032605"/>
    </source>
</evidence>
<dbReference type="GO" id="GO:0051073">
    <property type="term" value="F:adenosylcobinamide-GDP ribazoletransferase activity"/>
    <property type="evidence" value="ECO:0007669"/>
    <property type="project" value="UniProtKB-UniRule"/>
</dbReference>
<protein>
    <recommendedName>
        <fullName evidence="6 19">Adenosylcobinamide-GDP ribazoletransferase</fullName>
        <ecNumber evidence="5 19">2.7.8.26</ecNumber>
    </recommendedName>
    <alternativeName>
        <fullName evidence="16 19">Cobalamin synthase</fullName>
    </alternativeName>
    <alternativeName>
        <fullName evidence="15 19">Cobalamin-5'-phosphate synthase</fullName>
    </alternativeName>
</protein>
<dbReference type="GO" id="GO:0008818">
    <property type="term" value="F:cobalamin 5'-phosphate synthase activity"/>
    <property type="evidence" value="ECO:0007669"/>
    <property type="project" value="UniProtKB-UniRule"/>
</dbReference>
<comment type="catalytic activity">
    <reaction evidence="17 19">
        <text>alpha-ribazole + adenosylcob(III)inamide-GDP = adenosylcob(III)alamin + GMP + H(+)</text>
        <dbReference type="Rhea" id="RHEA:16049"/>
        <dbReference type="ChEBI" id="CHEBI:10329"/>
        <dbReference type="ChEBI" id="CHEBI:15378"/>
        <dbReference type="ChEBI" id="CHEBI:18408"/>
        <dbReference type="ChEBI" id="CHEBI:58115"/>
        <dbReference type="ChEBI" id="CHEBI:60487"/>
        <dbReference type="EC" id="2.7.8.26"/>
    </reaction>
</comment>
<evidence type="ECO:0000256" key="14">
    <source>
        <dbReference type="ARBA" id="ARBA00025228"/>
    </source>
</evidence>
<evidence type="ECO:0000256" key="19">
    <source>
        <dbReference type="HAMAP-Rule" id="MF_00719"/>
    </source>
</evidence>
<comment type="pathway">
    <text evidence="3 19">Cofactor biosynthesis; adenosylcobalamin biosynthesis; adenosylcobalamin from cob(II)yrinate a,c-diamide: step 7/7.</text>
</comment>
<evidence type="ECO:0000256" key="6">
    <source>
        <dbReference type="ARBA" id="ARBA00015850"/>
    </source>
</evidence>
<evidence type="ECO:0000256" key="2">
    <source>
        <dbReference type="ARBA" id="ARBA00004651"/>
    </source>
</evidence>
<evidence type="ECO:0000256" key="12">
    <source>
        <dbReference type="ARBA" id="ARBA00022989"/>
    </source>
</evidence>
<dbReference type="Proteomes" id="UP000248925">
    <property type="component" value="Unassembled WGS sequence"/>
</dbReference>
<keyword evidence="7 19" id="KW-1003">Cell membrane</keyword>
<feature type="transmembrane region" description="Helical" evidence="19">
    <location>
        <begin position="186"/>
        <end position="206"/>
    </location>
</feature>
<evidence type="ECO:0000256" key="4">
    <source>
        <dbReference type="ARBA" id="ARBA00010561"/>
    </source>
</evidence>
<comment type="subcellular location">
    <subcellularLocation>
        <location evidence="2 19">Cell membrane</location>
        <topology evidence="2 19">Multi-pass membrane protein</topology>
    </subcellularLocation>
</comment>
<evidence type="ECO:0000256" key="7">
    <source>
        <dbReference type="ARBA" id="ARBA00022475"/>
    </source>
</evidence>
<dbReference type="PANTHER" id="PTHR34148">
    <property type="entry name" value="ADENOSYLCOBINAMIDE-GDP RIBAZOLETRANSFERASE"/>
    <property type="match status" value="1"/>
</dbReference>
<dbReference type="Pfam" id="PF02654">
    <property type="entry name" value="CobS"/>
    <property type="match status" value="1"/>
</dbReference>
<evidence type="ECO:0000256" key="18">
    <source>
        <dbReference type="ARBA" id="ARBA00049504"/>
    </source>
</evidence>
<evidence type="ECO:0000256" key="1">
    <source>
        <dbReference type="ARBA" id="ARBA00001946"/>
    </source>
</evidence>
<evidence type="ECO:0000256" key="3">
    <source>
        <dbReference type="ARBA" id="ARBA00004663"/>
    </source>
</evidence>
<dbReference type="NCBIfam" id="NF001276">
    <property type="entry name" value="PRK00235.1-2"/>
    <property type="match status" value="1"/>
</dbReference>
<organism evidence="20 21">
    <name type="scientific">Rhizobium tubonense</name>
    <dbReference type="NCBI Taxonomy" id="484088"/>
    <lineage>
        <taxon>Bacteria</taxon>
        <taxon>Pseudomonadati</taxon>
        <taxon>Pseudomonadota</taxon>
        <taxon>Alphaproteobacteria</taxon>
        <taxon>Hyphomicrobiales</taxon>
        <taxon>Rhizobiaceae</taxon>
        <taxon>Rhizobium/Agrobacterium group</taxon>
        <taxon>Rhizobium</taxon>
    </lineage>
</organism>
<evidence type="ECO:0000256" key="9">
    <source>
        <dbReference type="ARBA" id="ARBA00022679"/>
    </source>
</evidence>
<keyword evidence="9 19" id="KW-0808">Transferase</keyword>
<feature type="transmembrane region" description="Helical" evidence="19">
    <location>
        <begin position="40"/>
        <end position="62"/>
    </location>
</feature>
<keyword evidence="10 19" id="KW-0812">Transmembrane</keyword>
<evidence type="ECO:0000256" key="17">
    <source>
        <dbReference type="ARBA" id="ARBA00048623"/>
    </source>
</evidence>
<dbReference type="PANTHER" id="PTHR34148:SF1">
    <property type="entry name" value="ADENOSYLCOBINAMIDE-GDP RIBAZOLETRANSFERASE"/>
    <property type="match status" value="1"/>
</dbReference>
<accession>A0A2W4EPE4</accession>
<dbReference type="GO" id="GO:0009236">
    <property type="term" value="P:cobalamin biosynthetic process"/>
    <property type="evidence" value="ECO:0007669"/>
    <property type="project" value="UniProtKB-UniRule"/>
</dbReference>
<comment type="catalytic activity">
    <reaction evidence="18 19">
        <text>alpha-ribazole 5'-phosphate + adenosylcob(III)inamide-GDP = adenosylcob(III)alamin 5'-phosphate + GMP + H(+)</text>
        <dbReference type="Rhea" id="RHEA:23560"/>
        <dbReference type="ChEBI" id="CHEBI:15378"/>
        <dbReference type="ChEBI" id="CHEBI:57918"/>
        <dbReference type="ChEBI" id="CHEBI:58115"/>
        <dbReference type="ChEBI" id="CHEBI:60487"/>
        <dbReference type="ChEBI" id="CHEBI:60493"/>
        <dbReference type="EC" id="2.7.8.26"/>
    </reaction>
</comment>
<feature type="transmembrane region" description="Helical" evidence="19">
    <location>
        <begin position="114"/>
        <end position="137"/>
    </location>
</feature>
<keyword evidence="13 19" id="KW-0472">Membrane</keyword>
<evidence type="ECO:0000256" key="5">
    <source>
        <dbReference type="ARBA" id="ARBA00013200"/>
    </source>
</evidence>
<evidence type="ECO:0000256" key="16">
    <source>
        <dbReference type="ARBA" id="ARBA00032853"/>
    </source>
</evidence>
<dbReference type="HAMAP" id="MF_00719">
    <property type="entry name" value="CobS"/>
    <property type="match status" value="1"/>
</dbReference>
<dbReference type="InterPro" id="IPR003805">
    <property type="entry name" value="CobS"/>
</dbReference>
<evidence type="ECO:0000256" key="11">
    <source>
        <dbReference type="ARBA" id="ARBA00022842"/>
    </source>
</evidence>
<dbReference type="AlphaFoldDB" id="A0A2W4EPE4"/>
<feature type="transmembrane region" description="Helical" evidence="19">
    <location>
        <begin position="143"/>
        <end position="165"/>
    </location>
</feature>
<reference evidence="20 21" key="1">
    <citation type="journal article" date="2018" name="Sci. Rep.">
        <title>Rhizobium tumorigenes sp. nov., a novel plant tumorigenic bacterium isolated from cane gall tumors on thornless blackberry.</title>
        <authorList>
            <person name="Kuzmanovi N."/>
            <person name="Smalla K."/>
            <person name="Gronow S."/>
            <person name="PuBawska J."/>
        </authorList>
    </citation>
    <scope>NUCLEOTIDE SEQUENCE [LARGE SCALE GENOMIC DNA]</scope>
    <source>
        <strain evidence="20 21">CCBAU 85046</strain>
    </source>
</reference>
<proteinExistence type="inferred from homology"/>
<evidence type="ECO:0000313" key="21">
    <source>
        <dbReference type="Proteomes" id="UP000248925"/>
    </source>
</evidence>
<keyword evidence="8 19" id="KW-0169">Cobalamin biosynthesis</keyword>
<sequence>MGVKDYAADIARALAFLSRIPVPSSVFEGHDGNLGRISSAFPVAGLIIALPSALAFGFLLLLHADPLMAALLALTIQTVTTGALHEDGLSDTADGLGGGKDRDRSLAIMKDSRIGTYGAIALVLSFALRAAALAAIARGLPPLPAALSIPAAAAVSRGALVWHWYSLPSAKSDGVAAAAGRPDSSAMWVALATAALVAAILLWPGVGLTSTMISLFVVALCTVFFTAHIRRRLSGHTGDTIGAAQQICEIATFCALAMCI</sequence>
<dbReference type="RefSeq" id="WP_111161247.1">
    <property type="nucleotide sequence ID" value="NZ_PCDP01000036.1"/>
</dbReference>
<evidence type="ECO:0000313" key="20">
    <source>
        <dbReference type="EMBL" id="PZM13053.1"/>
    </source>
</evidence>
<evidence type="ECO:0000256" key="10">
    <source>
        <dbReference type="ARBA" id="ARBA00022692"/>
    </source>
</evidence>
<dbReference type="OrthoDB" id="9794626at2"/>
<comment type="similarity">
    <text evidence="4 19">Belongs to the CobS family.</text>
</comment>
<dbReference type="GO" id="GO:0005886">
    <property type="term" value="C:plasma membrane"/>
    <property type="evidence" value="ECO:0007669"/>
    <property type="project" value="UniProtKB-SubCell"/>
</dbReference>
<dbReference type="EC" id="2.7.8.26" evidence="5 19"/>
<dbReference type="UniPathway" id="UPA00148">
    <property type="reaction ID" value="UER00238"/>
</dbReference>
<gene>
    <name evidence="19" type="primary">cobS</name>
    <name evidence="20" type="ORF">CPY51_16200</name>
</gene>
<comment type="cofactor">
    <cofactor evidence="1 19">
        <name>Mg(2+)</name>
        <dbReference type="ChEBI" id="CHEBI:18420"/>
    </cofactor>
</comment>
<dbReference type="EMBL" id="PCDP01000036">
    <property type="protein sequence ID" value="PZM13053.1"/>
    <property type="molecule type" value="Genomic_DNA"/>
</dbReference>
<comment type="caution">
    <text evidence="20">The sequence shown here is derived from an EMBL/GenBank/DDBJ whole genome shotgun (WGS) entry which is preliminary data.</text>
</comment>
<evidence type="ECO:0000256" key="8">
    <source>
        <dbReference type="ARBA" id="ARBA00022573"/>
    </source>
</evidence>
<keyword evidence="12 19" id="KW-1133">Transmembrane helix</keyword>
<feature type="transmembrane region" description="Helical" evidence="19">
    <location>
        <begin position="212"/>
        <end position="229"/>
    </location>
</feature>